<dbReference type="GeneID" id="82256672"/>
<dbReference type="AlphaFoldDB" id="A0A1H6TWI5"/>
<dbReference type="EMBL" id="FNYS01000005">
    <property type="protein sequence ID" value="SEI81597.1"/>
    <property type="molecule type" value="Genomic_DNA"/>
</dbReference>
<name>A0A1H6TWI5_9FLAO</name>
<dbReference type="Proteomes" id="UP000183077">
    <property type="component" value="Unassembled WGS sequence"/>
</dbReference>
<organism evidence="1 2">
    <name type="scientific">Myroides marinus</name>
    <dbReference type="NCBI Taxonomy" id="703342"/>
    <lineage>
        <taxon>Bacteria</taxon>
        <taxon>Pseudomonadati</taxon>
        <taxon>Bacteroidota</taxon>
        <taxon>Flavobacteriia</taxon>
        <taxon>Flavobacteriales</taxon>
        <taxon>Flavobacteriaceae</taxon>
        <taxon>Myroides</taxon>
    </lineage>
</organism>
<protein>
    <recommendedName>
        <fullName evidence="3">Lipoprotein SmpA/OmlA domain-containing protein</fullName>
    </recommendedName>
</protein>
<reference evidence="1 2" key="1">
    <citation type="submission" date="2016-10" db="EMBL/GenBank/DDBJ databases">
        <authorList>
            <person name="de Groot N.N."/>
        </authorList>
    </citation>
    <scope>NUCLEOTIDE SEQUENCE [LARGE SCALE GENOMIC DNA]</scope>
    <source>
        <strain evidence="1 2">DSM 23048</strain>
    </source>
</reference>
<sequence length="116" mass="13509">MKLNKLYYLIVPFLMASCSSISTPIKNESKFLNFITLGVSKEQIIEQYGTPLSIGVSENTEILYYSEKLKDFIVTTEFIFENKKLKEKKVSKIENSYQSDFRKIYSLLEDIEKKGK</sequence>
<evidence type="ECO:0008006" key="3">
    <source>
        <dbReference type="Google" id="ProtNLM"/>
    </source>
</evidence>
<proteinExistence type="predicted"/>
<evidence type="ECO:0000313" key="1">
    <source>
        <dbReference type="EMBL" id="SEI81597.1"/>
    </source>
</evidence>
<evidence type="ECO:0000313" key="2">
    <source>
        <dbReference type="Proteomes" id="UP000183077"/>
    </source>
</evidence>
<accession>A0A1H6TWI5</accession>
<dbReference type="PROSITE" id="PS51257">
    <property type="entry name" value="PROKAR_LIPOPROTEIN"/>
    <property type="match status" value="1"/>
</dbReference>
<dbReference type="RefSeq" id="WP_143061408.1">
    <property type="nucleotide sequence ID" value="NZ_FNYS01000005.1"/>
</dbReference>
<gene>
    <name evidence="1" type="ORF">SAMN04488018_10564</name>
</gene>